<dbReference type="GO" id="GO:0030246">
    <property type="term" value="F:carbohydrate binding"/>
    <property type="evidence" value="ECO:0007669"/>
    <property type="project" value="TreeGrafter"/>
</dbReference>
<evidence type="ECO:0000256" key="2">
    <source>
        <dbReference type="ARBA" id="ARBA00007639"/>
    </source>
</evidence>
<dbReference type="PANTHER" id="PTHR30036">
    <property type="entry name" value="D-XYLOSE-BINDING PERIPLASMIC PROTEIN"/>
    <property type="match status" value="1"/>
</dbReference>
<organism evidence="5 6">
    <name type="scientific">Geodermatophilus sabuli</name>
    <dbReference type="NCBI Taxonomy" id="1564158"/>
    <lineage>
        <taxon>Bacteria</taxon>
        <taxon>Bacillati</taxon>
        <taxon>Actinomycetota</taxon>
        <taxon>Actinomycetes</taxon>
        <taxon>Geodermatophilales</taxon>
        <taxon>Geodermatophilaceae</taxon>
        <taxon>Geodermatophilus</taxon>
    </lineage>
</organism>
<dbReference type="PROSITE" id="PS51257">
    <property type="entry name" value="PROKAR_LIPOPROTEIN"/>
    <property type="match status" value="1"/>
</dbReference>
<dbReference type="Pfam" id="PF13407">
    <property type="entry name" value="Peripla_BP_4"/>
    <property type="match status" value="1"/>
</dbReference>
<dbReference type="InterPro" id="IPR028082">
    <property type="entry name" value="Peripla_BP_I"/>
</dbReference>
<dbReference type="Proteomes" id="UP000219514">
    <property type="component" value="Unassembled WGS sequence"/>
</dbReference>
<feature type="signal peptide" evidence="3">
    <location>
        <begin position="1"/>
        <end position="31"/>
    </location>
</feature>
<feature type="chain" id="PRO_5012493089" evidence="3">
    <location>
        <begin position="32"/>
        <end position="396"/>
    </location>
</feature>
<dbReference type="InterPro" id="IPR050555">
    <property type="entry name" value="Bact_Solute-Bind_Prot2"/>
</dbReference>
<dbReference type="PANTHER" id="PTHR30036:SF7">
    <property type="entry name" value="ABC TRANSPORTER PERIPLASMIC-BINDING PROTEIN YPHF"/>
    <property type="match status" value="1"/>
</dbReference>
<feature type="domain" description="Periplasmic binding protein" evidence="4">
    <location>
        <begin position="98"/>
        <end position="348"/>
    </location>
</feature>
<evidence type="ECO:0000256" key="3">
    <source>
        <dbReference type="SAM" id="SignalP"/>
    </source>
</evidence>
<protein>
    <submittedName>
        <fullName evidence="5">Monosaccharide ABC transporter substrate-binding protein, CUT2 family</fullName>
    </submittedName>
</protein>
<reference evidence="5 6" key="1">
    <citation type="submission" date="2017-09" db="EMBL/GenBank/DDBJ databases">
        <authorList>
            <person name="Ehlers B."/>
            <person name="Leendertz F.H."/>
        </authorList>
    </citation>
    <scope>NUCLEOTIDE SEQUENCE [LARGE SCALE GENOMIC DNA]</scope>
    <source>
        <strain evidence="5 6">DSM 46844</strain>
    </source>
</reference>
<evidence type="ECO:0000313" key="6">
    <source>
        <dbReference type="Proteomes" id="UP000219514"/>
    </source>
</evidence>
<dbReference type="Gene3D" id="3.40.50.2300">
    <property type="match status" value="2"/>
</dbReference>
<dbReference type="RefSeq" id="WP_143426753.1">
    <property type="nucleotide sequence ID" value="NZ_JACHXB010000002.1"/>
</dbReference>
<dbReference type="GO" id="GO:0030288">
    <property type="term" value="C:outer membrane-bounded periplasmic space"/>
    <property type="evidence" value="ECO:0007669"/>
    <property type="project" value="TreeGrafter"/>
</dbReference>
<dbReference type="SUPFAM" id="SSF53822">
    <property type="entry name" value="Periplasmic binding protein-like I"/>
    <property type="match status" value="1"/>
</dbReference>
<dbReference type="AlphaFoldDB" id="A0A285ELY8"/>
<name>A0A285ELY8_9ACTN</name>
<proteinExistence type="inferred from homology"/>
<accession>A0A285ELY8</accession>
<keyword evidence="3" id="KW-0732">Signal</keyword>
<sequence>MAHRVIRSPRSRRLALPVAAAALVLTTVACAPTSSNEGAADSGAEAVVSDETLDQLRADVEEAMAVPEFEPQGEAFSVAPLAGKKILSMPVSSQLEGCDRMARTVVDIAKSVGMTDSTYFQNDGGPQAWVQGMNLAINQGYDGVALVCGIDPAALAPQMEAAKAAGIQVVDMHLSDVSEPPSDLIAGQTNGQFNRSMELGVAQALVESEGRPIDALVITSNENPPSIGMEQTVKDQFAELCGDDCGVESINIPIPDYATELTSAVSSALVANPDIRAVFTVFDAQTPFVLPAIQSSNVDAKTYAFGADRTFVALMTDPENPMGTDMGPNFDWMAYTGADQLFRVLAGQQPIPSDEAFSPYRLWTPENAEEVNGPNDGFGDAYVEGYRSLWLDAPAV</sequence>
<gene>
    <name evidence="5" type="ORF">SAMN06893097_11456</name>
</gene>
<evidence type="ECO:0000259" key="4">
    <source>
        <dbReference type="Pfam" id="PF13407"/>
    </source>
</evidence>
<dbReference type="EMBL" id="OBDO01000014">
    <property type="protein sequence ID" value="SNX99096.1"/>
    <property type="molecule type" value="Genomic_DNA"/>
</dbReference>
<keyword evidence="6" id="KW-1185">Reference proteome</keyword>
<evidence type="ECO:0000313" key="5">
    <source>
        <dbReference type="EMBL" id="SNX99096.1"/>
    </source>
</evidence>
<dbReference type="InterPro" id="IPR025997">
    <property type="entry name" value="SBP_2_dom"/>
</dbReference>
<evidence type="ECO:0000256" key="1">
    <source>
        <dbReference type="ARBA" id="ARBA00004196"/>
    </source>
</evidence>
<comment type="subcellular location">
    <subcellularLocation>
        <location evidence="1">Cell envelope</location>
    </subcellularLocation>
</comment>
<comment type="similarity">
    <text evidence="2">Belongs to the bacterial solute-binding protein 2 family.</text>
</comment>
<dbReference type="OrthoDB" id="3614783at2"/>